<comment type="similarity">
    <text evidence="2 12">Belongs to the thiolase-like superfamily. FabH family.</text>
</comment>
<dbReference type="GO" id="GO:0005737">
    <property type="term" value="C:cytoplasm"/>
    <property type="evidence" value="ECO:0007669"/>
    <property type="project" value="UniProtKB-SubCell"/>
</dbReference>
<dbReference type="GO" id="GO:0033818">
    <property type="term" value="F:beta-ketoacyl-acyl-carrier-protein synthase III activity"/>
    <property type="evidence" value="ECO:0007669"/>
    <property type="project" value="UniProtKB-UniRule"/>
</dbReference>
<evidence type="ECO:0000256" key="7">
    <source>
        <dbReference type="ARBA" id="ARBA00023098"/>
    </source>
</evidence>
<feature type="domain" description="Beta-ketoacyl-[acyl-carrier-protein] synthase III N-terminal" evidence="14">
    <location>
        <begin position="108"/>
        <end position="185"/>
    </location>
</feature>
<dbReference type="NCBIfam" id="NF006829">
    <property type="entry name" value="PRK09352.1"/>
    <property type="match status" value="1"/>
</dbReference>
<dbReference type="PANTHER" id="PTHR43091:SF1">
    <property type="entry name" value="BETA-KETOACYL-[ACYL-CARRIER-PROTEIN] SYNTHASE III, CHLOROPLASTIC"/>
    <property type="match status" value="1"/>
</dbReference>
<dbReference type="STRING" id="37372.XJ32_06500"/>
<keyword evidence="12" id="KW-0963">Cytoplasm</keyword>
<dbReference type="InterPro" id="IPR013751">
    <property type="entry name" value="ACP_syn_III_N"/>
</dbReference>
<dbReference type="UniPathway" id="UPA00094"/>
<comment type="subcellular location">
    <subcellularLocation>
        <location evidence="12">Cytoplasm</location>
    </subcellularLocation>
</comment>
<dbReference type="SUPFAM" id="SSF53901">
    <property type="entry name" value="Thiolase-like"/>
    <property type="match status" value="1"/>
</dbReference>
<dbReference type="EMBL" id="CP019645">
    <property type="protein sequence ID" value="AQQ59791.1"/>
    <property type="molecule type" value="Genomic_DNA"/>
</dbReference>
<evidence type="ECO:0000256" key="1">
    <source>
        <dbReference type="ARBA" id="ARBA00005194"/>
    </source>
</evidence>
<evidence type="ECO:0000256" key="10">
    <source>
        <dbReference type="ARBA" id="ARBA00023315"/>
    </source>
</evidence>
<evidence type="ECO:0000259" key="14">
    <source>
        <dbReference type="Pfam" id="PF08545"/>
    </source>
</evidence>
<proteinExistence type="inferred from homology"/>
<comment type="catalytic activity">
    <reaction evidence="11">
        <text>malonyl-[ACP] + acetyl-CoA + H(+) = 3-oxobutanoyl-[ACP] + CO2 + CoA</text>
        <dbReference type="Rhea" id="RHEA:12080"/>
        <dbReference type="Rhea" id="RHEA-COMP:9623"/>
        <dbReference type="Rhea" id="RHEA-COMP:9625"/>
        <dbReference type="ChEBI" id="CHEBI:15378"/>
        <dbReference type="ChEBI" id="CHEBI:16526"/>
        <dbReference type="ChEBI" id="CHEBI:57287"/>
        <dbReference type="ChEBI" id="CHEBI:57288"/>
        <dbReference type="ChEBI" id="CHEBI:78449"/>
        <dbReference type="ChEBI" id="CHEBI:78450"/>
        <dbReference type="EC" id="2.3.1.180"/>
    </reaction>
    <physiologicalReaction direction="left-to-right" evidence="11">
        <dbReference type="Rhea" id="RHEA:12081"/>
    </physiologicalReaction>
</comment>
<evidence type="ECO:0000259" key="13">
    <source>
        <dbReference type="Pfam" id="PF08541"/>
    </source>
</evidence>
<reference evidence="16 17" key="1">
    <citation type="journal article" date="2014" name="Genome Announc.">
        <title>Draft genome sequences of eight enterohepatic helicobacter species isolated from both laboratory and wild rodents.</title>
        <authorList>
            <person name="Sheh A."/>
            <person name="Shen Z."/>
            <person name="Fox J.G."/>
        </authorList>
    </citation>
    <scope>NUCLEOTIDE SEQUENCE [LARGE SCALE GENOMIC DNA]</scope>
    <source>
        <strain evidence="16 17">Missouri</strain>
    </source>
</reference>
<feature type="active site" evidence="12">
    <location>
        <position position="114"/>
    </location>
</feature>
<evidence type="ECO:0000256" key="12">
    <source>
        <dbReference type="HAMAP-Rule" id="MF_01815"/>
    </source>
</evidence>
<comment type="domain">
    <text evidence="12">The last Arg residue of the ACP-binding site is essential for the weak association between ACP/AcpP and FabH.</text>
</comment>
<dbReference type="Pfam" id="PF08545">
    <property type="entry name" value="ACP_syn_III"/>
    <property type="match status" value="1"/>
</dbReference>
<evidence type="ECO:0000256" key="8">
    <source>
        <dbReference type="ARBA" id="ARBA00023160"/>
    </source>
</evidence>
<evidence type="ECO:0000256" key="2">
    <source>
        <dbReference type="ARBA" id="ARBA00008642"/>
    </source>
</evidence>
<keyword evidence="4 12" id="KW-0444">Lipid biosynthesis</keyword>
<dbReference type="InterPro" id="IPR013747">
    <property type="entry name" value="ACP_syn_III_C"/>
</dbReference>
<keyword evidence="6 12" id="KW-0276">Fatty acid metabolism</keyword>
<dbReference type="Proteomes" id="UP000029870">
    <property type="component" value="Unassembled WGS sequence"/>
</dbReference>
<keyword evidence="9 12" id="KW-0511">Multifunctional enzyme</keyword>
<keyword evidence="7 12" id="KW-0443">Lipid metabolism</keyword>
<evidence type="ECO:0000313" key="17">
    <source>
        <dbReference type="Proteomes" id="UP000029870"/>
    </source>
</evidence>
<reference evidence="16" key="3">
    <citation type="submission" date="2018-04" db="EMBL/GenBank/DDBJ databases">
        <authorList>
            <person name="Sheh A."/>
            <person name="Shen Z."/>
            <person name="Mannion A.J."/>
            <person name="Fox J.G."/>
        </authorList>
    </citation>
    <scope>NUCLEOTIDE SEQUENCE</scope>
    <source>
        <strain evidence="16">Missouri</strain>
    </source>
</reference>
<dbReference type="HAMAP" id="MF_01815">
    <property type="entry name" value="FabH"/>
    <property type="match status" value="1"/>
</dbReference>
<evidence type="ECO:0000256" key="4">
    <source>
        <dbReference type="ARBA" id="ARBA00022516"/>
    </source>
</evidence>
<dbReference type="Gene3D" id="3.40.47.10">
    <property type="match status" value="1"/>
</dbReference>
<dbReference type="PANTHER" id="PTHR43091">
    <property type="entry name" value="3-OXOACYL-[ACYL-CARRIER-PROTEIN] SYNTHASE"/>
    <property type="match status" value="1"/>
</dbReference>
<dbReference type="CDD" id="cd00830">
    <property type="entry name" value="KAS_III"/>
    <property type="match status" value="1"/>
</dbReference>
<comment type="pathway">
    <text evidence="1 12">Lipid metabolism; fatty acid biosynthesis.</text>
</comment>
<feature type="region of interest" description="ACP-binding" evidence="12">
    <location>
        <begin position="261"/>
        <end position="265"/>
    </location>
</feature>
<sequence length="336" mass="36655">MFYASIKSIASYVPSNCVPNDFFTQFLDTNDEWITQRTGIKTRYFADKEQMSSDLGVEAAKIAIKRANLSLKDIDLILCATINPDFFAMPSTACIIATKLGIADVPAFDITAACTGFVYALSAAKGYVESGMYKNVLIIGAEKTSAVLDFTDRTTCVLFGDGAGACVVGRGDKVGIKDIHISSDGQFSHLLCTPKRFNTFTQNEALSMFSIDEEESKNQVLKMKGNEVFKVAVRTIAKDAQDILAHNNMSALDLDYFVPHQANLRIIQSVANTLNLPDEKIILTVQKYGNTSAASIPMALDDAYTSGKFKHRDLLLLDAFGSGFTWGSALVYADFA</sequence>
<dbReference type="FunFam" id="3.40.47.10:FF:000004">
    <property type="entry name" value="3-oxoacyl-[acyl-carrier-protein] synthase 3"/>
    <property type="match status" value="1"/>
</dbReference>
<evidence type="ECO:0000313" key="16">
    <source>
        <dbReference type="EMBL" id="TLE04127.1"/>
    </source>
</evidence>
<dbReference type="GeneID" id="60656139"/>
<comment type="function">
    <text evidence="12">Catalyzes the condensation reaction of fatty acid synthesis by the addition to an acyl acceptor of two carbons from malonyl-ACP. Catalyzes the first condensation reaction which initiates fatty acid synthesis and may therefore play a role in governing the total rate of fatty acid production. Possesses both acetoacetyl-ACP synthase and acetyl transacylase activities. Its substrate specificity determines the biosynthesis of branched-chain and/or straight-chain of fatty acids.</text>
</comment>
<dbReference type="Pfam" id="PF08541">
    <property type="entry name" value="ACP_syn_III_C"/>
    <property type="match status" value="1"/>
</dbReference>
<evidence type="ECO:0000256" key="5">
    <source>
        <dbReference type="ARBA" id="ARBA00022679"/>
    </source>
</evidence>
<accession>A0A1Q2LH94</accession>
<dbReference type="GO" id="GO:0004315">
    <property type="term" value="F:3-oxoacyl-[acyl-carrier-protein] synthase activity"/>
    <property type="evidence" value="ECO:0007669"/>
    <property type="project" value="InterPro"/>
</dbReference>
<evidence type="ECO:0000256" key="3">
    <source>
        <dbReference type="ARBA" id="ARBA00012333"/>
    </source>
</evidence>
<evidence type="ECO:0000256" key="9">
    <source>
        <dbReference type="ARBA" id="ARBA00023268"/>
    </source>
</evidence>
<dbReference type="GO" id="GO:0006633">
    <property type="term" value="P:fatty acid biosynthetic process"/>
    <property type="evidence" value="ECO:0007669"/>
    <property type="project" value="UniProtKB-UniRule"/>
</dbReference>
<feature type="active site" evidence="12">
    <location>
        <position position="290"/>
    </location>
</feature>
<dbReference type="NCBIfam" id="TIGR00747">
    <property type="entry name" value="fabH"/>
    <property type="match status" value="1"/>
</dbReference>
<dbReference type="AlphaFoldDB" id="A0A1Q2LH94"/>
<dbReference type="KEGG" id="hbl:XJ32_06500"/>
<evidence type="ECO:0000256" key="11">
    <source>
        <dbReference type="ARBA" id="ARBA00051096"/>
    </source>
</evidence>
<dbReference type="EC" id="2.3.1.180" evidence="3 12"/>
<dbReference type="RefSeq" id="WP_004085777.1">
    <property type="nucleotide sequence ID" value="NZ_CABKOK010000001.1"/>
</dbReference>
<dbReference type="InterPro" id="IPR004655">
    <property type="entry name" value="FabH"/>
</dbReference>
<dbReference type="InterPro" id="IPR016039">
    <property type="entry name" value="Thiolase-like"/>
</dbReference>
<feature type="domain" description="Beta-ketoacyl-[acyl-carrier-protein] synthase III C-terminal" evidence="13">
    <location>
        <begin position="244"/>
        <end position="331"/>
    </location>
</feature>
<evidence type="ECO:0000313" key="18">
    <source>
        <dbReference type="Proteomes" id="UP000188298"/>
    </source>
</evidence>
<dbReference type="Proteomes" id="UP000188298">
    <property type="component" value="Chromosome"/>
</dbReference>
<keyword evidence="5 12" id="KW-0808">Transferase</keyword>
<reference evidence="15 18" key="2">
    <citation type="submission" date="2017-02" db="EMBL/GenBank/DDBJ databases">
        <title>Whole genome sequencing of Helicobacter bilis strain AAQJH.</title>
        <authorList>
            <person name="Conlan S."/>
            <person name="Thomas P.J."/>
            <person name="Mullikin J."/>
            <person name="Palmore T.N."/>
            <person name="Frank K.M."/>
            <person name="Segre J.A."/>
        </authorList>
    </citation>
    <scope>NUCLEOTIDE SEQUENCE [LARGE SCALE GENOMIC DNA]</scope>
    <source>
        <strain evidence="15 18">AAQJH</strain>
    </source>
</reference>
<keyword evidence="10 12" id="KW-0012">Acyltransferase</keyword>
<protein>
    <recommendedName>
        <fullName evidence="3 12">Beta-ketoacyl-[acyl-carrier-protein] synthase III</fullName>
        <shortName evidence="12">Beta-ketoacyl-ACP synthase III</shortName>
        <shortName evidence="12">KAS III</shortName>
        <ecNumber evidence="3 12">2.3.1.180</ecNumber>
    </recommendedName>
    <alternativeName>
        <fullName evidence="12">3-oxoacyl-[acyl-carrier-protein] synthase 3</fullName>
    </alternativeName>
    <alternativeName>
        <fullName evidence="12">3-oxoacyl-[acyl-carrier-protein] synthase III</fullName>
    </alternativeName>
</protein>
<gene>
    <name evidence="12" type="primary">fabH</name>
    <name evidence="16" type="ORF">LS77_006935</name>
    <name evidence="15" type="ORF">XJ32_06500</name>
</gene>
<comment type="subunit">
    <text evidence="12">Homodimer.</text>
</comment>
<evidence type="ECO:0000256" key="6">
    <source>
        <dbReference type="ARBA" id="ARBA00022832"/>
    </source>
</evidence>
<keyword evidence="8 12" id="KW-0275">Fatty acid biosynthesis</keyword>
<feature type="active site" evidence="12">
    <location>
        <position position="260"/>
    </location>
</feature>
<evidence type="ECO:0000313" key="15">
    <source>
        <dbReference type="EMBL" id="AQQ59791.1"/>
    </source>
</evidence>
<organism evidence="15 18">
    <name type="scientific">Helicobacter bilis</name>
    <dbReference type="NCBI Taxonomy" id="37372"/>
    <lineage>
        <taxon>Bacteria</taxon>
        <taxon>Pseudomonadati</taxon>
        <taxon>Campylobacterota</taxon>
        <taxon>Epsilonproteobacteria</taxon>
        <taxon>Campylobacterales</taxon>
        <taxon>Helicobacteraceae</taxon>
        <taxon>Helicobacter</taxon>
    </lineage>
</organism>
<dbReference type="EMBL" id="JRPH02000019">
    <property type="protein sequence ID" value="TLE04127.1"/>
    <property type="molecule type" value="Genomic_DNA"/>
</dbReference>
<name>A0A1Q2LH94_9HELI</name>